<dbReference type="AlphaFoldDB" id="A0A0F9HKE5"/>
<evidence type="ECO:0000256" key="1">
    <source>
        <dbReference type="SAM" id="MobiDB-lite"/>
    </source>
</evidence>
<protein>
    <submittedName>
        <fullName evidence="2">Uncharacterized protein</fullName>
    </submittedName>
</protein>
<name>A0A0F9HKE5_9ZZZZ</name>
<reference evidence="2" key="1">
    <citation type="journal article" date="2015" name="Nature">
        <title>Complex archaea that bridge the gap between prokaryotes and eukaryotes.</title>
        <authorList>
            <person name="Spang A."/>
            <person name="Saw J.H."/>
            <person name="Jorgensen S.L."/>
            <person name="Zaremba-Niedzwiedzka K."/>
            <person name="Martijn J."/>
            <person name="Lind A.E."/>
            <person name="van Eijk R."/>
            <person name="Schleper C."/>
            <person name="Guy L."/>
            <person name="Ettema T.J."/>
        </authorList>
    </citation>
    <scope>NUCLEOTIDE SEQUENCE</scope>
</reference>
<feature type="compositionally biased region" description="Acidic residues" evidence="1">
    <location>
        <begin position="152"/>
        <end position="168"/>
    </location>
</feature>
<proteinExistence type="predicted"/>
<accession>A0A0F9HKE5</accession>
<feature type="non-terminal residue" evidence="2">
    <location>
        <position position="175"/>
    </location>
</feature>
<organism evidence="2">
    <name type="scientific">marine sediment metagenome</name>
    <dbReference type="NCBI Taxonomy" id="412755"/>
    <lineage>
        <taxon>unclassified sequences</taxon>
        <taxon>metagenomes</taxon>
        <taxon>ecological metagenomes</taxon>
    </lineage>
</organism>
<feature type="region of interest" description="Disordered" evidence="1">
    <location>
        <begin position="152"/>
        <end position="175"/>
    </location>
</feature>
<evidence type="ECO:0000313" key="2">
    <source>
        <dbReference type="EMBL" id="KKM15816.1"/>
    </source>
</evidence>
<comment type="caution">
    <text evidence="2">The sequence shown here is derived from an EMBL/GenBank/DDBJ whole genome shotgun (WGS) entry which is preliminary data.</text>
</comment>
<sequence>MDDHDRLRRYSKLFGRHGQSNPQGYQVYRTYRERLETITPVEKHALTEFVRDINDVLEGTLNAAYFGRKWQLPIETTDDLRLWIEEQKSKAEELYSLMTEDQREEIDSMVSDILLADSRLGADLIRMAGNLINSGDIPQKTEVPDVFEHGWDDEEDVVQEDETDEDDEEKWRRWM</sequence>
<dbReference type="EMBL" id="LAZR01014817">
    <property type="protein sequence ID" value="KKM15816.1"/>
    <property type="molecule type" value="Genomic_DNA"/>
</dbReference>
<gene>
    <name evidence="2" type="ORF">LCGC14_1692240</name>
</gene>